<evidence type="ECO:0000256" key="6">
    <source>
        <dbReference type="ARBA" id="ARBA00022989"/>
    </source>
</evidence>
<keyword evidence="10" id="KW-0325">Glycoprotein</keyword>
<evidence type="ECO:0000256" key="3">
    <source>
        <dbReference type="ARBA" id="ARBA00022448"/>
    </source>
</evidence>
<name>A0A3P7K3I9_STRVU</name>
<protein>
    <submittedName>
        <fullName evidence="15">Uncharacterized protein</fullName>
    </submittedName>
</protein>
<sequence length="84" mass="9795">MSISRADTAHPRTPWAAVRRFLNNTTAHGLPRIPHARNQKGKLFWISVWLSFFMVFFVQALILLSKYYNRHPIIVVTASCCIFY</sequence>
<reference evidence="15 16" key="1">
    <citation type="submission" date="2018-11" db="EMBL/GenBank/DDBJ databases">
        <authorList>
            <consortium name="Pathogen Informatics"/>
        </authorList>
    </citation>
    <scope>NUCLEOTIDE SEQUENCE [LARGE SCALE GENOMIC DNA]</scope>
</reference>
<keyword evidence="8 13" id="KW-0406">Ion transport</keyword>
<evidence type="ECO:0000256" key="11">
    <source>
        <dbReference type="ARBA" id="ARBA00023201"/>
    </source>
</evidence>
<evidence type="ECO:0000256" key="1">
    <source>
        <dbReference type="ARBA" id="ARBA00004141"/>
    </source>
</evidence>
<dbReference type="Pfam" id="PF00858">
    <property type="entry name" value="ASC"/>
    <property type="match status" value="1"/>
</dbReference>
<feature type="transmembrane region" description="Helical" evidence="14">
    <location>
        <begin position="43"/>
        <end position="64"/>
    </location>
</feature>
<dbReference type="InterPro" id="IPR001873">
    <property type="entry name" value="ENaC"/>
</dbReference>
<evidence type="ECO:0000256" key="10">
    <source>
        <dbReference type="ARBA" id="ARBA00023180"/>
    </source>
</evidence>
<comment type="subcellular location">
    <subcellularLocation>
        <location evidence="1">Membrane</location>
        <topology evidence="1">Multi-pass membrane protein</topology>
    </subcellularLocation>
</comment>
<evidence type="ECO:0000256" key="14">
    <source>
        <dbReference type="SAM" id="Phobius"/>
    </source>
</evidence>
<keyword evidence="16" id="KW-1185">Reference proteome</keyword>
<proteinExistence type="inferred from homology"/>
<gene>
    <name evidence="15" type="ORF">SVUK_LOCUS20902</name>
</gene>
<evidence type="ECO:0000256" key="2">
    <source>
        <dbReference type="ARBA" id="ARBA00007193"/>
    </source>
</evidence>
<evidence type="ECO:0000256" key="13">
    <source>
        <dbReference type="RuleBase" id="RU000679"/>
    </source>
</evidence>
<keyword evidence="11 13" id="KW-0739">Sodium transport</keyword>
<keyword evidence="3 13" id="KW-0813">Transport</keyword>
<keyword evidence="12 13" id="KW-0407">Ion channel</keyword>
<dbReference type="AlphaFoldDB" id="A0A3P7K3I9"/>
<evidence type="ECO:0000313" key="16">
    <source>
        <dbReference type="Proteomes" id="UP000270094"/>
    </source>
</evidence>
<keyword evidence="4 13" id="KW-0894">Sodium channel</keyword>
<dbReference type="GO" id="GO:0016020">
    <property type="term" value="C:membrane"/>
    <property type="evidence" value="ECO:0007669"/>
    <property type="project" value="UniProtKB-SubCell"/>
</dbReference>
<evidence type="ECO:0000256" key="4">
    <source>
        <dbReference type="ARBA" id="ARBA00022461"/>
    </source>
</evidence>
<dbReference type="EMBL" id="UYYB01146971">
    <property type="protein sequence ID" value="VDM85904.1"/>
    <property type="molecule type" value="Genomic_DNA"/>
</dbReference>
<keyword evidence="9 14" id="KW-0472">Membrane</keyword>
<evidence type="ECO:0000313" key="15">
    <source>
        <dbReference type="EMBL" id="VDM85904.1"/>
    </source>
</evidence>
<dbReference type="Proteomes" id="UP000270094">
    <property type="component" value="Unassembled WGS sequence"/>
</dbReference>
<evidence type="ECO:0000256" key="8">
    <source>
        <dbReference type="ARBA" id="ARBA00023065"/>
    </source>
</evidence>
<evidence type="ECO:0000256" key="5">
    <source>
        <dbReference type="ARBA" id="ARBA00022692"/>
    </source>
</evidence>
<evidence type="ECO:0000256" key="12">
    <source>
        <dbReference type="ARBA" id="ARBA00023303"/>
    </source>
</evidence>
<organism evidence="15 16">
    <name type="scientific">Strongylus vulgaris</name>
    <name type="common">Blood worm</name>
    <dbReference type="NCBI Taxonomy" id="40348"/>
    <lineage>
        <taxon>Eukaryota</taxon>
        <taxon>Metazoa</taxon>
        <taxon>Ecdysozoa</taxon>
        <taxon>Nematoda</taxon>
        <taxon>Chromadorea</taxon>
        <taxon>Rhabditida</taxon>
        <taxon>Rhabditina</taxon>
        <taxon>Rhabditomorpha</taxon>
        <taxon>Strongyloidea</taxon>
        <taxon>Strongylidae</taxon>
        <taxon>Strongylus</taxon>
    </lineage>
</organism>
<comment type="similarity">
    <text evidence="2 13">Belongs to the amiloride-sensitive sodium channel (TC 1.A.6) family.</text>
</comment>
<evidence type="ECO:0000256" key="9">
    <source>
        <dbReference type="ARBA" id="ARBA00023136"/>
    </source>
</evidence>
<evidence type="ECO:0000256" key="7">
    <source>
        <dbReference type="ARBA" id="ARBA00023053"/>
    </source>
</evidence>
<accession>A0A3P7K3I9</accession>
<dbReference type="GO" id="GO:0005272">
    <property type="term" value="F:sodium channel activity"/>
    <property type="evidence" value="ECO:0007669"/>
    <property type="project" value="UniProtKB-KW"/>
</dbReference>
<keyword evidence="5 13" id="KW-0812">Transmembrane</keyword>
<keyword evidence="7" id="KW-0915">Sodium</keyword>
<keyword evidence="6 14" id="KW-1133">Transmembrane helix</keyword>
<dbReference type="OrthoDB" id="6021021at2759"/>